<dbReference type="CDD" id="cd13589">
    <property type="entry name" value="PBP2_polyamine_RpCGA009"/>
    <property type="match status" value="1"/>
</dbReference>
<keyword evidence="4" id="KW-1185">Reference proteome</keyword>
<dbReference type="GO" id="GO:0030288">
    <property type="term" value="C:outer membrane-bounded periplasmic space"/>
    <property type="evidence" value="ECO:0007669"/>
    <property type="project" value="TreeGrafter"/>
</dbReference>
<accession>A0A1Y6CV35</accession>
<protein>
    <submittedName>
        <fullName evidence="3">Putative spermidine/putrescine transport system substrate-binding protein</fullName>
    </submittedName>
</protein>
<dbReference type="Gene3D" id="3.40.190.10">
    <property type="entry name" value="Periplasmic binding protein-like II"/>
    <property type="match status" value="2"/>
</dbReference>
<evidence type="ECO:0000256" key="2">
    <source>
        <dbReference type="SAM" id="SignalP"/>
    </source>
</evidence>
<dbReference type="AlphaFoldDB" id="A0A1Y6CV35"/>
<dbReference type="Proteomes" id="UP000192917">
    <property type="component" value="Unassembled WGS sequence"/>
</dbReference>
<dbReference type="GO" id="GO:0030976">
    <property type="term" value="F:thiamine pyrophosphate binding"/>
    <property type="evidence" value="ECO:0007669"/>
    <property type="project" value="TreeGrafter"/>
</dbReference>
<sequence>MRITLKAGVAAAALAAATALLAPQPGWAQKVLTVGGYGGSFETLMKEHIIPPFEKAHNVTVQFVPGNSTENLARLQAQKDNQEMDVVILDDGPMYQAVALGFCAPLTKVPSLPDIYDIAKMGTDKAIGIGFVATGFAYNAEMFKEKGWAPPSSWMDLADPKFDQLESIPPISNTYGLHTLVMMARLNGGSETDIDPGFKTMVDKVAPNVLVFEPSSGKMSELFQNKEIALSIWGSGRVKALADTGFPVKFAYPKEGAVALMVAACPVTHSDVPDEAQAFVDYLLQPEVQEKLAATNGFGPTNKKTVLPEALQSLPYGPDKISKLVAVDWNVINPKREEWTQRWAREVER</sequence>
<reference evidence="3 4" key="1">
    <citation type="submission" date="2017-04" db="EMBL/GenBank/DDBJ databases">
        <authorList>
            <person name="Afonso C.L."/>
            <person name="Miller P.J."/>
            <person name="Scott M.A."/>
            <person name="Spackman E."/>
            <person name="Goraichik I."/>
            <person name="Dimitrov K.M."/>
            <person name="Suarez D.L."/>
            <person name="Swayne D.E."/>
        </authorList>
    </citation>
    <scope>NUCLEOTIDE SEQUENCE [LARGE SCALE GENOMIC DNA]</scope>
    <source>
        <strain evidence="3 4">USBA 355</strain>
    </source>
</reference>
<evidence type="ECO:0000313" key="3">
    <source>
        <dbReference type="EMBL" id="SMF77050.1"/>
    </source>
</evidence>
<dbReference type="STRING" id="560819.SAMN05428998_13626"/>
<dbReference type="GO" id="GO:0015888">
    <property type="term" value="P:thiamine transport"/>
    <property type="evidence" value="ECO:0007669"/>
    <property type="project" value="TreeGrafter"/>
</dbReference>
<keyword evidence="1 2" id="KW-0732">Signal</keyword>
<dbReference type="PANTHER" id="PTHR30006">
    <property type="entry name" value="THIAMINE-BINDING PERIPLASMIC PROTEIN-RELATED"/>
    <property type="match status" value="1"/>
</dbReference>
<name>A0A1Y6CV35_9PROT</name>
<organism evidence="3 4">
    <name type="scientific">Tistlia consotensis USBA 355</name>
    <dbReference type="NCBI Taxonomy" id="560819"/>
    <lineage>
        <taxon>Bacteria</taxon>
        <taxon>Pseudomonadati</taxon>
        <taxon>Pseudomonadota</taxon>
        <taxon>Alphaproteobacteria</taxon>
        <taxon>Rhodospirillales</taxon>
        <taxon>Rhodovibrionaceae</taxon>
        <taxon>Tistlia</taxon>
    </lineage>
</organism>
<dbReference type="Pfam" id="PF13416">
    <property type="entry name" value="SBP_bac_8"/>
    <property type="match status" value="1"/>
</dbReference>
<dbReference type="GO" id="GO:0030975">
    <property type="term" value="F:thiamine binding"/>
    <property type="evidence" value="ECO:0007669"/>
    <property type="project" value="TreeGrafter"/>
</dbReference>
<proteinExistence type="predicted"/>
<dbReference type="PANTHER" id="PTHR30006:SF2">
    <property type="entry name" value="ABC TRANSPORTER SUBSTRATE-BINDING PROTEIN"/>
    <property type="match status" value="1"/>
</dbReference>
<gene>
    <name evidence="3" type="ORF">SAMN05428998_13626</name>
</gene>
<evidence type="ECO:0000313" key="4">
    <source>
        <dbReference type="Proteomes" id="UP000192917"/>
    </source>
</evidence>
<dbReference type="RefSeq" id="WP_200808686.1">
    <property type="nucleotide sequence ID" value="NZ_FWZX01000036.1"/>
</dbReference>
<dbReference type="InterPro" id="IPR006059">
    <property type="entry name" value="SBP"/>
</dbReference>
<evidence type="ECO:0000256" key="1">
    <source>
        <dbReference type="ARBA" id="ARBA00022729"/>
    </source>
</evidence>
<feature type="signal peptide" evidence="2">
    <location>
        <begin position="1"/>
        <end position="28"/>
    </location>
</feature>
<dbReference type="SUPFAM" id="SSF53850">
    <property type="entry name" value="Periplasmic binding protein-like II"/>
    <property type="match status" value="1"/>
</dbReference>
<dbReference type="EMBL" id="FWZX01000036">
    <property type="protein sequence ID" value="SMF77050.1"/>
    <property type="molecule type" value="Genomic_DNA"/>
</dbReference>
<feature type="chain" id="PRO_5012983718" evidence="2">
    <location>
        <begin position="29"/>
        <end position="349"/>
    </location>
</feature>